<dbReference type="EMBL" id="SLWQ01000001">
    <property type="protein sequence ID" value="TCO42895.1"/>
    <property type="molecule type" value="Genomic_DNA"/>
</dbReference>
<dbReference type="PANTHER" id="PTHR31630:SF6">
    <property type="entry name" value="PHYTANOYL-COA DIOXYGENASE-RELATED"/>
    <property type="match status" value="1"/>
</dbReference>
<dbReference type="GO" id="GO:0016706">
    <property type="term" value="F:2-oxoglutarate-dependent dioxygenase activity"/>
    <property type="evidence" value="ECO:0007669"/>
    <property type="project" value="UniProtKB-ARBA"/>
</dbReference>
<reference evidence="2 3" key="1">
    <citation type="journal article" date="2015" name="Stand. Genomic Sci.">
        <title>Genomic Encyclopedia of Bacterial and Archaeal Type Strains, Phase III: the genomes of soil and plant-associated and newly described type strains.</title>
        <authorList>
            <person name="Whitman W.B."/>
            <person name="Woyke T."/>
            <person name="Klenk H.P."/>
            <person name="Zhou Y."/>
            <person name="Lilburn T.G."/>
            <person name="Beck B.J."/>
            <person name="De Vos P."/>
            <person name="Vandamme P."/>
            <person name="Eisen J.A."/>
            <person name="Garrity G."/>
            <person name="Hugenholtz P."/>
            <person name="Kyrpides N.C."/>
        </authorList>
    </citation>
    <scope>NUCLEOTIDE SEQUENCE [LARGE SCALE GENOMIC DNA]</scope>
    <source>
        <strain evidence="2 3">A3</strain>
    </source>
</reference>
<evidence type="ECO:0000256" key="1">
    <source>
        <dbReference type="SAM" id="MobiDB-lite"/>
    </source>
</evidence>
<keyword evidence="2" id="KW-0223">Dioxygenase</keyword>
<dbReference type="OrthoDB" id="1157001at2"/>
<keyword evidence="2" id="KW-0560">Oxidoreductase</keyword>
<dbReference type="PANTHER" id="PTHR31630">
    <property type="entry name" value="PHYTANOYL-COA DIOXYGENASE-RELATED-RELATED"/>
    <property type="match status" value="1"/>
</dbReference>
<dbReference type="SUPFAM" id="SSF51197">
    <property type="entry name" value="Clavaminate synthase-like"/>
    <property type="match status" value="1"/>
</dbReference>
<name>A0A4R2IJL0_9GAMM</name>
<dbReference type="AlphaFoldDB" id="A0A4R2IJL0"/>
<protein>
    <submittedName>
        <fullName evidence="2">Phytanoyl-CoA dioxygenase PhyH</fullName>
    </submittedName>
</protein>
<feature type="region of interest" description="Disordered" evidence="1">
    <location>
        <begin position="335"/>
        <end position="365"/>
    </location>
</feature>
<dbReference type="Proteomes" id="UP000294862">
    <property type="component" value="Unassembled WGS sequence"/>
</dbReference>
<gene>
    <name evidence="2" type="ORF">EV148_101302</name>
</gene>
<dbReference type="RefSeq" id="WP_131992428.1">
    <property type="nucleotide sequence ID" value="NZ_SLWQ01000001.1"/>
</dbReference>
<proteinExistence type="predicted"/>
<comment type="caution">
    <text evidence="2">The sequence shown here is derived from an EMBL/GenBank/DDBJ whole genome shotgun (WGS) entry which is preliminary data.</text>
</comment>
<evidence type="ECO:0000313" key="3">
    <source>
        <dbReference type="Proteomes" id="UP000294862"/>
    </source>
</evidence>
<sequence length="365" mass="39920">MIRDPSELDIPALHDYWARRLRVLRGERRARDPRREHFDRMLSDSLGIGLEQIARFFSTMPSYDALRAFVLECHGGGLDPQRVAWVNALQEGRAYPGHVARHLAAVRAHASVLDAAALAHWDEHGYVVLPHAITADECAAASAAVHAHVAADPADPRTWYAGTLRQGIMVQLFQHEALEAARRSLRIHKAFAQLWGSEDLVMTADRCGFNPPENGHFHFPGPHLHWDAELEPPLGLGIQGILYLTDTPAEQGAFTCIPGFHRGIDDWLRALPRGADPYAHIPADQARPIAGAAGDLILWHHALPHASSANRGVRPRIVQYVAMYQARPAFVANACGTPSPEDARADGSKPSVKIASSPSHAPSAS</sequence>
<feature type="compositionally biased region" description="Low complexity" evidence="1">
    <location>
        <begin position="355"/>
        <end position="365"/>
    </location>
</feature>
<dbReference type="InterPro" id="IPR008775">
    <property type="entry name" value="Phytyl_CoA_dOase-like"/>
</dbReference>
<accession>A0A4R2IJL0</accession>
<organism evidence="2 3">
    <name type="scientific">Dokdonella fugitiva</name>
    <dbReference type="NCBI Taxonomy" id="328517"/>
    <lineage>
        <taxon>Bacteria</taxon>
        <taxon>Pseudomonadati</taxon>
        <taxon>Pseudomonadota</taxon>
        <taxon>Gammaproteobacteria</taxon>
        <taxon>Lysobacterales</taxon>
        <taxon>Rhodanobacteraceae</taxon>
        <taxon>Dokdonella</taxon>
    </lineage>
</organism>
<keyword evidence="3" id="KW-1185">Reference proteome</keyword>
<dbReference type="Pfam" id="PF05721">
    <property type="entry name" value="PhyH"/>
    <property type="match status" value="1"/>
</dbReference>
<dbReference type="Gene3D" id="2.60.120.620">
    <property type="entry name" value="q2cbj1_9rhob like domain"/>
    <property type="match status" value="1"/>
</dbReference>
<evidence type="ECO:0000313" key="2">
    <source>
        <dbReference type="EMBL" id="TCO42895.1"/>
    </source>
</evidence>